<dbReference type="AlphaFoldDB" id="A0A3G9GBF1"/>
<evidence type="ECO:0000259" key="2">
    <source>
        <dbReference type="Pfam" id="PF09850"/>
    </source>
</evidence>
<keyword evidence="1" id="KW-0472">Membrane</keyword>
<dbReference type="Pfam" id="PF09850">
    <property type="entry name" value="DotU"/>
    <property type="match status" value="1"/>
</dbReference>
<dbReference type="Gene3D" id="1.25.40.590">
    <property type="entry name" value="Type IV / VI secretion system, DotU"/>
    <property type="match status" value="1"/>
</dbReference>
<dbReference type="RefSeq" id="WP_089084311.1">
    <property type="nucleotide sequence ID" value="NZ_AP018823.1"/>
</dbReference>
<sequence length="234" mass="26805">MSQATITPSTERPITVSAPASPSLREMLEDGIYLLFLLKDGNAPGSAVEFNRRVDSFLSQYEKNARNFNKDMNEVNHAKYAFCALMDEIILSSVFSLRDEWERMPLQLRLFGEHLAGEGFFQRLEQLRLEPAKSIEALEVFYTCLLLGFQGKYLLEGEEKLGYLTHKLGQEIQQVRGGKAEFAPNWQLPQRFQAFVRHELPLWLYFALLAVVGSGIFLTYRWLLSQQLSKLFGG</sequence>
<feature type="domain" description="Type IV / VI secretion system DotU" evidence="2">
    <location>
        <begin position="24"/>
        <end position="222"/>
    </location>
</feature>
<dbReference type="KEGG" id="amah:DLM_1591"/>
<dbReference type="InterPro" id="IPR038522">
    <property type="entry name" value="T4/T6SS_DotU_sf"/>
</dbReference>
<keyword evidence="4" id="KW-1185">Reference proteome</keyword>
<evidence type="ECO:0000313" key="4">
    <source>
        <dbReference type="Proteomes" id="UP000198290"/>
    </source>
</evidence>
<proteinExistence type="predicted"/>
<reference evidence="4" key="1">
    <citation type="journal article" date="2017" name="Biotechnol. Biofuels">
        <title>Evaluation of environmental bacterial communities as a factor affecting the growth of duckweed Lemna minor.</title>
        <authorList>
            <person name="Ishizawa H."/>
            <person name="Kuroda M."/>
            <person name="Morikawa M."/>
            <person name="Ike M."/>
        </authorList>
    </citation>
    <scope>NUCLEOTIDE SEQUENCE [LARGE SCALE GENOMIC DNA]</scope>
    <source>
        <strain evidence="4">H3</strain>
    </source>
</reference>
<keyword evidence="1" id="KW-1133">Transmembrane helix</keyword>
<evidence type="ECO:0000256" key="1">
    <source>
        <dbReference type="SAM" id="Phobius"/>
    </source>
</evidence>
<dbReference type="Proteomes" id="UP000198290">
    <property type="component" value="Chromosome"/>
</dbReference>
<name>A0A3G9GBF1_9NEIS</name>
<dbReference type="EMBL" id="AP018823">
    <property type="protein sequence ID" value="BBF85210.1"/>
    <property type="molecule type" value="Genomic_DNA"/>
</dbReference>
<evidence type="ECO:0000313" key="3">
    <source>
        <dbReference type="EMBL" id="BBF85210.1"/>
    </source>
</evidence>
<protein>
    <submittedName>
        <fullName evidence="3">Probable transmembrane protein</fullName>
    </submittedName>
</protein>
<dbReference type="PANTHER" id="PTHR38033">
    <property type="entry name" value="MEMBRANE PROTEIN-RELATED"/>
    <property type="match status" value="1"/>
</dbReference>
<dbReference type="InterPro" id="IPR017732">
    <property type="entry name" value="T4/T6SS_DotU"/>
</dbReference>
<feature type="transmembrane region" description="Helical" evidence="1">
    <location>
        <begin position="202"/>
        <end position="223"/>
    </location>
</feature>
<dbReference type="PANTHER" id="PTHR38033:SF1">
    <property type="entry name" value="DOTU FAMILY TYPE IV_VI SECRETION SYSTEM PROTEIN"/>
    <property type="match status" value="1"/>
</dbReference>
<keyword evidence="1 3" id="KW-0812">Transmembrane</keyword>
<reference evidence="4" key="3">
    <citation type="journal article" date="2017" name="Plant Physiol. Biochem.">
        <title>Differential oxidative and antioxidative response of duckweed Lemna minor toward plant growth promoting/inhibiting bacteria.</title>
        <authorList>
            <person name="Ishizawa H."/>
            <person name="Kuroda M."/>
            <person name="Morikawa M."/>
            <person name="Ike M."/>
        </authorList>
    </citation>
    <scope>NUCLEOTIDE SEQUENCE [LARGE SCALE GENOMIC DNA]</scope>
    <source>
        <strain evidence="4">H3</strain>
    </source>
</reference>
<reference evidence="3 4" key="2">
    <citation type="journal article" date="2017" name="Genome Announc.">
        <title>Draft genome sequence of Aquitalea magnusonii strain H3, a plant growth-promoting bacterium of duckweed Lemna minor.</title>
        <authorList>
            <person name="Ishizawa H."/>
            <person name="Kuroda M."/>
            <person name="Ike M."/>
        </authorList>
    </citation>
    <scope>NUCLEOTIDE SEQUENCE [LARGE SCALE GENOMIC DNA]</scope>
    <source>
        <strain evidence="3 4">H3</strain>
    </source>
</reference>
<organism evidence="3 4">
    <name type="scientific">Aquitalea magnusonii</name>
    <dbReference type="NCBI Taxonomy" id="332411"/>
    <lineage>
        <taxon>Bacteria</taxon>
        <taxon>Pseudomonadati</taxon>
        <taxon>Pseudomonadota</taxon>
        <taxon>Betaproteobacteria</taxon>
        <taxon>Neisseriales</taxon>
        <taxon>Chromobacteriaceae</taxon>
        <taxon>Aquitalea</taxon>
    </lineage>
</organism>
<dbReference type="NCBIfam" id="NF038228">
    <property type="entry name" value="IcmH_DotU_IVB"/>
    <property type="match status" value="1"/>
</dbReference>
<dbReference type="NCBIfam" id="TIGR03349">
    <property type="entry name" value="IV_VI_DotU"/>
    <property type="match status" value="1"/>
</dbReference>
<gene>
    <name evidence="3" type="ORF">DLM_1591</name>
</gene>
<dbReference type="OrthoDB" id="345640at2"/>
<accession>A0A3G9GBF1</accession>